<gene>
    <name evidence="3" type="ORF">AQUCO_00300136v1</name>
</gene>
<evidence type="ECO:0000259" key="2">
    <source>
        <dbReference type="Pfam" id="PF14291"/>
    </source>
</evidence>
<dbReference type="PANTHER" id="PTHR11697">
    <property type="entry name" value="GENERAL TRANSCRIPTION FACTOR 2-RELATED ZINC FINGER PROTEIN"/>
    <property type="match status" value="1"/>
</dbReference>
<dbReference type="PANTHER" id="PTHR11697:SF230">
    <property type="entry name" value="ZINC FINGER, MYM DOMAIN CONTAINING 1"/>
    <property type="match status" value="1"/>
</dbReference>
<dbReference type="OrthoDB" id="6621980at2759"/>
<dbReference type="InterPro" id="IPR012337">
    <property type="entry name" value="RNaseH-like_sf"/>
</dbReference>
<evidence type="ECO:0000256" key="1">
    <source>
        <dbReference type="SAM" id="MobiDB-lite"/>
    </source>
</evidence>
<evidence type="ECO:0000313" key="4">
    <source>
        <dbReference type="Proteomes" id="UP000230069"/>
    </source>
</evidence>
<reference evidence="3 4" key="1">
    <citation type="submission" date="2017-09" db="EMBL/GenBank/DDBJ databases">
        <title>WGS assembly of Aquilegia coerulea Goldsmith.</title>
        <authorList>
            <person name="Hodges S."/>
            <person name="Kramer E."/>
            <person name="Nordborg M."/>
            <person name="Tomkins J."/>
            <person name="Borevitz J."/>
            <person name="Derieg N."/>
            <person name="Yan J."/>
            <person name="Mihaltcheva S."/>
            <person name="Hayes R.D."/>
            <person name="Rokhsar D."/>
        </authorList>
    </citation>
    <scope>NUCLEOTIDE SEQUENCE [LARGE SCALE GENOMIC DNA]</scope>
    <source>
        <strain evidence="4">cv. Goldsmith</strain>
    </source>
</reference>
<keyword evidence="4" id="KW-1185">Reference proteome</keyword>
<dbReference type="AlphaFoldDB" id="A0A2G5EXI1"/>
<dbReference type="InterPro" id="IPR055298">
    <property type="entry name" value="AtLOH3-like"/>
</dbReference>
<evidence type="ECO:0000313" key="3">
    <source>
        <dbReference type="EMBL" id="PIA60421.1"/>
    </source>
</evidence>
<proteinExistence type="predicted"/>
<accession>A0A2G5EXI1</accession>
<feature type="region of interest" description="Disordered" evidence="1">
    <location>
        <begin position="1"/>
        <end position="53"/>
    </location>
</feature>
<organism evidence="3 4">
    <name type="scientific">Aquilegia coerulea</name>
    <name type="common">Rocky mountain columbine</name>
    <dbReference type="NCBI Taxonomy" id="218851"/>
    <lineage>
        <taxon>Eukaryota</taxon>
        <taxon>Viridiplantae</taxon>
        <taxon>Streptophyta</taxon>
        <taxon>Embryophyta</taxon>
        <taxon>Tracheophyta</taxon>
        <taxon>Spermatophyta</taxon>
        <taxon>Magnoliopsida</taxon>
        <taxon>Ranunculales</taxon>
        <taxon>Ranunculaceae</taxon>
        <taxon>Thalictroideae</taxon>
        <taxon>Aquilegia</taxon>
    </lineage>
</organism>
<dbReference type="STRING" id="218851.A0A2G5EXI1"/>
<dbReference type="SUPFAM" id="SSF53098">
    <property type="entry name" value="Ribonuclease H-like"/>
    <property type="match status" value="1"/>
</dbReference>
<dbReference type="Proteomes" id="UP000230069">
    <property type="component" value="Unassembled WGS sequence"/>
</dbReference>
<dbReference type="InterPro" id="IPR025398">
    <property type="entry name" value="DUF4371"/>
</dbReference>
<dbReference type="EMBL" id="KZ305020">
    <property type="protein sequence ID" value="PIA60421.1"/>
    <property type="molecule type" value="Genomic_DNA"/>
</dbReference>
<feature type="compositionally biased region" description="Polar residues" evidence="1">
    <location>
        <begin position="20"/>
        <end position="30"/>
    </location>
</feature>
<dbReference type="Pfam" id="PF14291">
    <property type="entry name" value="DUF4371"/>
    <property type="match status" value="1"/>
</dbReference>
<name>A0A2G5EXI1_AQUCA</name>
<dbReference type="FunCoup" id="A0A2G5EXI1">
    <property type="interactions" value="1512"/>
</dbReference>
<dbReference type="InParanoid" id="A0A2G5EXI1"/>
<protein>
    <recommendedName>
        <fullName evidence="2">DUF4371 domain-containing protein</fullName>
    </recommendedName>
</protein>
<sequence>MSLFKYYNNKTLLPNPPTPSVQSDVSSEVETTSKRSHEEEDINDVSEEQPVSKRSFNKKNIECNVSSTSHQIYCDVDLSNLVADPGLRKQISSYHPNDRDLVRRTYLLKGPCQPKDHQFPQKMMRKKLQKFVEDWFDDFKGWLEYSIEKDAMFCLDVSNECKVEVKHLLKQDIVIGKVKVTCRVGISWHDESETSSNLGNFLELLNYTDDYNETIKTILQNASENLKLTSPGIQKDMVNVCAVETMIVILKELGNALFAIMIDEAHDMSIKEQMVVVLRYVDKSGCVIERFFVVVHVNDTSAISLKKAIEEFFSKHGLSITKLRGQGYDGASNMRCEFNDVKALILNDNKSAFYVHCFAHQLQLALVAVAKNQKDIALLFNIVSNVVNIVRASCKRRGALREKNTLRVMEAFGKGEIQSGRGLLQETGLKRSDDTRCGSHYGTLLSLICMCPSVIDMLEDIAEEGRNSEQRGEASALMHQMQSFTFIFSVYLMKEILGITNDLSKSLQHEYQDIVNAMALVEVFFLTCAKYSVQVPKMEDKFVARGRARRGVGEVTNLHYYCYKLFYGCTNSGVVQHV</sequence>
<feature type="domain" description="DUF4371" evidence="2">
    <location>
        <begin position="170"/>
        <end position="339"/>
    </location>
</feature>